<proteinExistence type="predicted"/>
<name>A0A5J9SU41_9POAL</name>
<keyword evidence="6" id="KW-1185">Reference proteome</keyword>
<dbReference type="GO" id="GO:0005783">
    <property type="term" value="C:endoplasmic reticulum"/>
    <property type="evidence" value="ECO:0007669"/>
    <property type="project" value="UniProtKB-ARBA"/>
</dbReference>
<feature type="region of interest" description="Disordered" evidence="3">
    <location>
        <begin position="532"/>
        <end position="558"/>
    </location>
</feature>
<feature type="compositionally biased region" description="Basic and acidic residues" evidence="3">
    <location>
        <begin position="1170"/>
        <end position="1248"/>
    </location>
</feature>
<dbReference type="GO" id="GO:0072318">
    <property type="term" value="P:clathrin coat disassembly"/>
    <property type="evidence" value="ECO:0007669"/>
    <property type="project" value="TreeGrafter"/>
</dbReference>
<keyword evidence="1 2" id="KW-0175">Coiled coil</keyword>
<feature type="region of interest" description="Disordered" evidence="3">
    <location>
        <begin position="1541"/>
        <end position="1562"/>
    </location>
</feature>
<feature type="compositionally biased region" description="Polar residues" evidence="3">
    <location>
        <begin position="1350"/>
        <end position="1373"/>
    </location>
</feature>
<feature type="compositionally biased region" description="Basic residues" evidence="3">
    <location>
        <begin position="423"/>
        <end position="433"/>
    </location>
</feature>
<feature type="region of interest" description="Disordered" evidence="3">
    <location>
        <begin position="418"/>
        <end position="438"/>
    </location>
</feature>
<feature type="region of interest" description="Disordered" evidence="3">
    <location>
        <begin position="357"/>
        <end position="390"/>
    </location>
</feature>
<dbReference type="EMBL" id="RWGY01000314">
    <property type="protein sequence ID" value="TVU02543.1"/>
    <property type="molecule type" value="Genomic_DNA"/>
</dbReference>
<dbReference type="Proteomes" id="UP000324897">
    <property type="component" value="Unassembled WGS sequence"/>
</dbReference>
<dbReference type="GO" id="GO:0030276">
    <property type="term" value="F:clathrin binding"/>
    <property type="evidence" value="ECO:0007669"/>
    <property type="project" value="TreeGrafter"/>
</dbReference>
<sequence>MEELAAVPPRRHRERRHRRKASDAAAAALASSFGDVFGAPPRFAESAPSDYSDVFGGVAASCSIPYLDLPEPAAAAAPGGGGGEYGEIFGRFDFGEFAAPYEDALAGPEEMMEEIGSTSGSSRSSIRTERGPLYAEPSALNIHYPDSGCDKHFGEEQFYPVSSPPNGEQKFSMSYNKATRGRPDDLVEMTTCIVEPSISYVVDSCNFSNDSEMDHIPVIDNVDTLANDIKGKVSPPNATISSMKNADSASVVDQLQHIPTNVGTLANGIEGKTSPPNVTSCSMKNADSASAVDELQHIPTCLPTTTATTPISLPVSENIYEDENYDKRSSTHSVSSEEAPSPDYPFLRVSSISLPAAPIKVQPPPMPPSKLLNKRESKENGDSAVNPNSAAAAAAMKEAMEFAEARLKAAKELMERKGDSFKLRKRPGHHRSTKSTEIKGSKIPEEVRLFERKPSMNILAKEENQNKDLSLPDNNRDGSAVKSIHCDPDKHVVVSVGKPQEPQNTSKLEESGKWTSDAEFYELISHDQRCKPNAALSEGNNGAKSSCTKVDQTEKEKAGGFAGELRKARKLWDTTGLRRETVNLVKDGTSSVEVEHKAPTPPEVLVCEERATYQERSDSDFKPCPEMDLEVHDDGGRVEISCVNNTPAKVHANLEMPEQERAGGFSGEPKRVRKLWDTSGLKRETVNLVKDGTSSVGVEHEPPRPSEVPFCEERATYQEPSNSHFEQCPGVEKSIEGHDDNDGIIEISCSDSTRVKVQPYPEISSSILEDYISGGWHDSKNHCGASSEETLPVGQSKQDDNTDEIMCTSVMSQSLREDPDIPNIDEIKDAQVKISNAEESGESHETCEKEKLLDFVYEAYVQNESERENEVIPGTHIHEERKKFGISENEDTDEDFQDVDVYQDAGSPEKETTVTLESANGSQNDNAESKVLTTSVENGKFMEANARTCGSLDKDPYLLQELQGSLGPQDLENRIDIVEDIVSDGVEKEAKESVLESADMTLVEEVLNHDSNEGKISMETSIRESPEVYAEVNAKYDRDDNTFHSVREVRDDDSDYAPKMNTWSNSLQASFSEACNRMQHLFQNAGYSSAEKAHKSTPIKDLLEEDCKEADREIPTEKCTPLEEGQTTGEKMEERDREDSISNIGLKDQQLFHLDSDTRSNFAEDAASDIAHKSRDGELDAQRTKEKDNVKDTEGETEVEVHVRLDEEKEKEWKIEKEKEDKERRRRELEEEKEREMERAKDRLAVQRATREAHERAFAEARAKAEKIALEKITSARQRASAEARAKEERATAEAASDKASREARLKAERAAVERATAEARERAIEKAKAAADAKDRMERFRSSFKDSSKTTNQETQFQRMISNNRERNTNSCNEVEIESALRHKAKSEREQRTAERAAKALAEKNMRDMLAQREQAERHRLAEFLDPEVKRWSNGKEGNLRALLSTLQYILGADSGWQSVPLTDLITAAGVKKAYRRATLCVHPDKVQQRGATIRQKYICEKVFDLLKNTSKLLLTCARLSADRRAVLLKSRSRRLVGRTHGAVASSRGERDQSLLPAGPDGGVEHVLHRVPEPEPVVEELLGGEVHGREVAVDPGKLVGDVVLGVPVPEHGGETVDGGVVGGADVASRGVRVLEEVDLGVAEVVEVHELHLLEDRVVGLVPRDERQRGDEAGRHGRAQERADHQRRDDADEVQAVLRRVRHGRLLRQGLGHEVHLHAQIELASAPLLLSMRLDTRFSSRGS</sequence>
<dbReference type="SUPFAM" id="SSF46565">
    <property type="entry name" value="Chaperone J-domain"/>
    <property type="match status" value="1"/>
</dbReference>
<dbReference type="InterPro" id="IPR001623">
    <property type="entry name" value="DnaJ_domain"/>
</dbReference>
<feature type="coiled-coil region" evidence="2">
    <location>
        <begin position="1385"/>
        <end position="1420"/>
    </location>
</feature>
<reference evidence="5 6" key="1">
    <citation type="journal article" date="2019" name="Sci. Rep.">
        <title>A high-quality genome of Eragrostis curvula grass provides insights into Poaceae evolution and supports new strategies to enhance forage quality.</title>
        <authorList>
            <person name="Carballo J."/>
            <person name="Santos B.A.C.M."/>
            <person name="Zappacosta D."/>
            <person name="Garbus I."/>
            <person name="Selva J.P."/>
            <person name="Gallo C.A."/>
            <person name="Diaz A."/>
            <person name="Albertini E."/>
            <person name="Caccamo M."/>
            <person name="Echenique V."/>
        </authorList>
    </citation>
    <scope>NUCLEOTIDE SEQUENCE [LARGE SCALE GENOMIC DNA]</scope>
    <source>
        <strain evidence="6">cv. Victoria</strain>
        <tissue evidence="5">Leaf</tissue>
    </source>
</reference>
<feature type="compositionally biased region" description="Basic and acidic residues" evidence="3">
    <location>
        <begin position="1130"/>
        <end position="1140"/>
    </location>
</feature>
<dbReference type="PANTHER" id="PTHR23172">
    <property type="entry name" value="AUXILIN/CYCLIN G-ASSOCIATED KINASE-RELATED"/>
    <property type="match status" value="1"/>
</dbReference>
<comment type="caution">
    <text evidence="5">The sequence shown here is derived from an EMBL/GenBank/DDBJ whole genome shotgun (WGS) entry which is preliminary data.</text>
</comment>
<evidence type="ECO:0000256" key="3">
    <source>
        <dbReference type="SAM" id="MobiDB-lite"/>
    </source>
</evidence>
<dbReference type="GO" id="GO:0031982">
    <property type="term" value="C:vesicle"/>
    <property type="evidence" value="ECO:0007669"/>
    <property type="project" value="TreeGrafter"/>
</dbReference>
<dbReference type="PROSITE" id="PS50076">
    <property type="entry name" value="DNAJ_2"/>
    <property type="match status" value="1"/>
</dbReference>
<feature type="compositionally biased region" description="Polar residues" evidence="3">
    <location>
        <begin position="538"/>
        <end position="550"/>
    </location>
</feature>
<evidence type="ECO:0000313" key="6">
    <source>
        <dbReference type="Proteomes" id="UP000324897"/>
    </source>
</evidence>
<evidence type="ECO:0000259" key="4">
    <source>
        <dbReference type="PROSITE" id="PS50076"/>
    </source>
</evidence>
<dbReference type="Gramene" id="TVU02543">
    <property type="protein sequence ID" value="TVU02543"/>
    <property type="gene ID" value="EJB05_51953"/>
</dbReference>
<gene>
    <name evidence="5" type="ORF">EJB05_51953</name>
</gene>
<feature type="region of interest" description="Disordered" evidence="3">
    <location>
        <begin position="1"/>
        <end position="21"/>
    </location>
</feature>
<dbReference type="GO" id="GO:0072583">
    <property type="term" value="P:clathrin-dependent endocytosis"/>
    <property type="evidence" value="ECO:0007669"/>
    <property type="project" value="TreeGrafter"/>
</dbReference>
<feature type="region of interest" description="Disordered" evidence="3">
    <location>
        <begin position="1329"/>
        <end position="1373"/>
    </location>
</feature>
<feature type="compositionally biased region" description="Basic residues" evidence="3">
    <location>
        <begin position="9"/>
        <end position="20"/>
    </location>
</feature>
<dbReference type="InterPro" id="IPR036869">
    <property type="entry name" value="J_dom_sf"/>
</dbReference>
<feature type="domain" description="J" evidence="4">
    <location>
        <begin position="1447"/>
        <end position="1527"/>
    </location>
</feature>
<accession>A0A5J9SU41</accession>
<dbReference type="FunFam" id="1.10.287.110:FF:000009">
    <property type="entry name" value="Auxilin-related protein 1"/>
    <property type="match status" value="1"/>
</dbReference>
<feature type="non-terminal residue" evidence="5">
    <location>
        <position position="1"/>
    </location>
</feature>
<feature type="region of interest" description="Disordered" evidence="3">
    <location>
        <begin position="1118"/>
        <end position="1248"/>
    </location>
</feature>
<feature type="compositionally biased region" description="Basic and acidic residues" evidence="3">
    <location>
        <begin position="1329"/>
        <end position="1349"/>
    </location>
</feature>
<dbReference type="OrthoDB" id="1717591at2759"/>
<feature type="region of interest" description="Disordered" evidence="3">
    <location>
        <begin position="320"/>
        <end position="343"/>
    </location>
</feature>
<feature type="region of interest" description="Disordered" evidence="3">
    <location>
        <begin position="1275"/>
        <end position="1308"/>
    </location>
</feature>
<feature type="region of interest" description="Disordered" evidence="3">
    <location>
        <begin position="1665"/>
        <end position="1690"/>
    </location>
</feature>
<evidence type="ECO:0000256" key="1">
    <source>
        <dbReference type="ARBA" id="ARBA00023054"/>
    </source>
</evidence>
<dbReference type="Gene3D" id="1.10.287.110">
    <property type="entry name" value="DnaJ domain"/>
    <property type="match status" value="1"/>
</dbReference>
<evidence type="ECO:0000313" key="5">
    <source>
        <dbReference type="EMBL" id="TVU02543.1"/>
    </source>
</evidence>
<evidence type="ECO:0000256" key="2">
    <source>
        <dbReference type="SAM" id="Coils"/>
    </source>
</evidence>
<feature type="compositionally biased region" description="Basic and acidic residues" evidence="3">
    <location>
        <begin position="1280"/>
        <end position="1308"/>
    </location>
</feature>
<organism evidence="5 6">
    <name type="scientific">Eragrostis curvula</name>
    <name type="common">weeping love grass</name>
    <dbReference type="NCBI Taxonomy" id="38414"/>
    <lineage>
        <taxon>Eukaryota</taxon>
        <taxon>Viridiplantae</taxon>
        <taxon>Streptophyta</taxon>
        <taxon>Embryophyta</taxon>
        <taxon>Tracheophyta</taxon>
        <taxon>Spermatophyta</taxon>
        <taxon>Magnoliopsida</taxon>
        <taxon>Liliopsida</taxon>
        <taxon>Poales</taxon>
        <taxon>Poaceae</taxon>
        <taxon>PACMAD clade</taxon>
        <taxon>Chloridoideae</taxon>
        <taxon>Eragrostideae</taxon>
        <taxon>Eragrostidinae</taxon>
        <taxon>Eragrostis</taxon>
    </lineage>
</organism>
<dbReference type="PANTHER" id="PTHR23172:SF100">
    <property type="entry name" value="OS01G0634300 PROTEIN"/>
    <property type="match status" value="1"/>
</dbReference>
<protein>
    <recommendedName>
        <fullName evidence="4">J domain-containing protein</fullName>
    </recommendedName>
</protein>